<accession>A0A380N1F6</accession>
<evidence type="ECO:0000313" key="1">
    <source>
        <dbReference type="EMBL" id="SUO97963.1"/>
    </source>
</evidence>
<dbReference type="EMBL" id="UHIA01000004">
    <property type="protein sequence ID" value="SUO97963.1"/>
    <property type="molecule type" value="Genomic_DNA"/>
</dbReference>
<dbReference type="AlphaFoldDB" id="A0A380N1F6"/>
<gene>
    <name evidence="1" type="ORF">NCTC10717_01708</name>
</gene>
<organism evidence="1 2">
    <name type="scientific">Suttonella indologenes</name>
    <dbReference type="NCBI Taxonomy" id="13276"/>
    <lineage>
        <taxon>Bacteria</taxon>
        <taxon>Pseudomonadati</taxon>
        <taxon>Pseudomonadota</taxon>
        <taxon>Gammaproteobacteria</taxon>
        <taxon>Cardiobacteriales</taxon>
        <taxon>Cardiobacteriaceae</taxon>
        <taxon>Suttonella</taxon>
    </lineage>
</organism>
<protein>
    <submittedName>
        <fullName evidence="1">Uncharacterized protein</fullName>
    </submittedName>
</protein>
<proteinExistence type="predicted"/>
<dbReference type="RefSeq" id="WP_115218853.1">
    <property type="nucleotide sequence ID" value="NZ_UHIA01000004.1"/>
</dbReference>
<dbReference type="OrthoDB" id="1676884at2"/>
<evidence type="ECO:0000313" key="2">
    <source>
        <dbReference type="Proteomes" id="UP000254575"/>
    </source>
</evidence>
<reference evidence="1 2" key="1">
    <citation type="submission" date="2018-06" db="EMBL/GenBank/DDBJ databases">
        <authorList>
            <consortium name="Pathogen Informatics"/>
            <person name="Doyle S."/>
        </authorList>
    </citation>
    <scope>NUCLEOTIDE SEQUENCE [LARGE SCALE GENOMIC DNA]</scope>
    <source>
        <strain evidence="1 2">NCTC10717</strain>
    </source>
</reference>
<sequence length="106" mass="12535">MSNSIRFNFVSSVDSNWTISKVQLPIGDNNRRSWDSKEEFPGSWSNTWISNFTAHEYIVVHDQYGNIKHEFHGLAVDRKTSDEQVIGFFNDRLEYRKFEDNHFNDS</sequence>
<keyword evidence="2" id="KW-1185">Reference proteome</keyword>
<dbReference type="Proteomes" id="UP000254575">
    <property type="component" value="Unassembled WGS sequence"/>
</dbReference>
<name>A0A380N1F6_9GAMM</name>